<feature type="region of interest" description="Disordered" evidence="2">
    <location>
        <begin position="493"/>
        <end position="520"/>
    </location>
</feature>
<dbReference type="GO" id="GO:0003723">
    <property type="term" value="F:RNA binding"/>
    <property type="evidence" value="ECO:0007669"/>
    <property type="project" value="UniProtKB-UniRule"/>
</dbReference>
<feature type="region of interest" description="Disordered" evidence="2">
    <location>
        <begin position="1"/>
        <end position="31"/>
    </location>
</feature>
<sequence>MSDNTANNYASGAVSKSPSGGKPNGGVALPLNPKLRENVAVAIPLKPKMESSRGAGVCGVNKPGSAATSADVAVKKLSADASAFKPGQTKALPCPITLLNKNSTADTPVSAKPITADDQPIIVTSANPKHTNGVSEGKIVLAAQQPIGTRSASRTPPLPIVYFTTDVGPMQFPGGHYLKIDGLTTIDLKDWNKTMSEVSIPSSPLTVHAMLTIAQLDISKMLRGMMLASSPDSSRFTYYCCFDDIRETTVACEFIEMAQTGWHVKYISQTEYAGAPEGETSSEKSSYHDGQVLFVAAFSGPTADFVAKGANEAVHTLAGTFGEMRAFAHVTSATWPDLEFRAEYYKITDAKKALAATPKESPHTVDNWKVIAKELAGYTVQAVGAAGANDAAVSCGMTAIRIVSTPPLEGDVNGSNNFTSPTGRTGWRINEKGEEEPIKPMRILPKVGSVPFGVSIASYVGNMAPQPAGPSRDRYNSAPTPNTQGYNMHAGDVAARSGSWNGNEHDRGYTQPSPSRGSLPGPQAVELWKIDNGQDVRTTVMLRNIPNRMTCRDLKQVLDEHCHGMYDFSYLRIDFEKGTNVGYAFVNFADPVDIAPFVRGHAGKRWQAGNARRVELSYATVQGYDCLVEKFRNSAIMSEYSEYRPKLWYTFMNAPQDTLVGEEAPFPGPNNLSKKQRSLDNAGQIGLYAPRSCHINRERGRHSQWDRGNSYQISEDERYFEHMSPMQNGKYGNGHYNSSNGYAPNGYNMGMRMSGPPPHFQQVAYGNGYGPNPYHGQFNHFGSQQFGYGSIDGGDGFAHNYHGGCPNNHPGGQFGTGPSNPASRLRTQTNGKLGGRPGKVTNGDGPVKTPGGYGSYGAPDGHYTGPTPKVLTEEDIAGGYNNTPGPHYYPKY</sequence>
<feature type="domain" description="RRM" evidence="3">
    <location>
        <begin position="538"/>
        <end position="621"/>
    </location>
</feature>
<dbReference type="PROSITE" id="PS50102">
    <property type="entry name" value="RRM"/>
    <property type="match status" value="1"/>
</dbReference>
<evidence type="ECO:0000259" key="3">
    <source>
        <dbReference type="PROSITE" id="PS50102"/>
    </source>
</evidence>
<feature type="compositionally biased region" description="Polar residues" evidence="2">
    <location>
        <begin position="1"/>
        <end position="10"/>
    </location>
</feature>
<proteinExistence type="predicted"/>
<dbReference type="InterPro" id="IPR012677">
    <property type="entry name" value="Nucleotide-bd_a/b_plait_sf"/>
</dbReference>
<dbReference type="AlphaFoldDB" id="A0AAN6G350"/>
<dbReference type="Pfam" id="PF04059">
    <property type="entry name" value="RRM_2"/>
    <property type="match status" value="1"/>
</dbReference>
<feature type="region of interest" description="Disordered" evidence="2">
    <location>
        <begin position="808"/>
        <end position="892"/>
    </location>
</feature>
<feature type="compositionally biased region" description="Polar residues" evidence="2">
    <location>
        <begin position="816"/>
        <end position="831"/>
    </location>
</feature>
<name>A0AAN6G350_9PEZI</name>
<dbReference type="InterPro" id="IPR000504">
    <property type="entry name" value="RRM_dom"/>
</dbReference>
<gene>
    <name evidence="4" type="ORF">LTR82_000896</name>
</gene>
<evidence type="ECO:0000256" key="2">
    <source>
        <dbReference type="SAM" id="MobiDB-lite"/>
    </source>
</evidence>
<dbReference type="InterPro" id="IPR007201">
    <property type="entry name" value="Mei2-like_Rrm_C"/>
</dbReference>
<evidence type="ECO:0000256" key="1">
    <source>
        <dbReference type="PROSITE-ProRule" id="PRU00176"/>
    </source>
</evidence>
<evidence type="ECO:0000313" key="5">
    <source>
        <dbReference type="Proteomes" id="UP001168146"/>
    </source>
</evidence>
<accession>A0AAN6G350</accession>
<dbReference type="Proteomes" id="UP001168146">
    <property type="component" value="Unassembled WGS sequence"/>
</dbReference>
<protein>
    <recommendedName>
        <fullName evidence="3">RRM domain-containing protein</fullName>
    </recommendedName>
</protein>
<organism evidence="4 5">
    <name type="scientific">Friedmanniomyces endolithicus</name>
    <dbReference type="NCBI Taxonomy" id="329885"/>
    <lineage>
        <taxon>Eukaryota</taxon>
        <taxon>Fungi</taxon>
        <taxon>Dikarya</taxon>
        <taxon>Ascomycota</taxon>
        <taxon>Pezizomycotina</taxon>
        <taxon>Dothideomycetes</taxon>
        <taxon>Dothideomycetidae</taxon>
        <taxon>Mycosphaerellales</taxon>
        <taxon>Teratosphaeriaceae</taxon>
        <taxon>Friedmanniomyces</taxon>
    </lineage>
</organism>
<reference evidence="4" key="1">
    <citation type="submission" date="2021-12" db="EMBL/GenBank/DDBJ databases">
        <title>Black yeast isolated from Biological Soil Crust.</title>
        <authorList>
            <person name="Kurbessoian T."/>
        </authorList>
    </citation>
    <scope>NUCLEOTIDE SEQUENCE</scope>
    <source>
        <strain evidence="4">CCFEE 5208</strain>
    </source>
</reference>
<keyword evidence="1" id="KW-0694">RNA-binding</keyword>
<dbReference type="InterPro" id="IPR035979">
    <property type="entry name" value="RBD_domain_sf"/>
</dbReference>
<dbReference type="SUPFAM" id="SSF54928">
    <property type="entry name" value="RNA-binding domain, RBD"/>
    <property type="match status" value="1"/>
</dbReference>
<evidence type="ECO:0000313" key="4">
    <source>
        <dbReference type="EMBL" id="KAK0328963.1"/>
    </source>
</evidence>
<dbReference type="Gene3D" id="3.30.70.330">
    <property type="match status" value="1"/>
</dbReference>
<dbReference type="EMBL" id="JASUXU010000001">
    <property type="protein sequence ID" value="KAK0328963.1"/>
    <property type="molecule type" value="Genomic_DNA"/>
</dbReference>
<comment type="caution">
    <text evidence="4">The sequence shown here is derived from an EMBL/GenBank/DDBJ whole genome shotgun (WGS) entry which is preliminary data.</text>
</comment>